<gene>
    <name evidence="1" type="ORF">BCB44BAC_01825</name>
</gene>
<evidence type="ECO:0000313" key="1">
    <source>
        <dbReference type="EMBL" id="SCL91151.1"/>
    </source>
</evidence>
<organism evidence="1 2">
    <name type="scientific">Bacillus cytotoxicus</name>
    <dbReference type="NCBI Taxonomy" id="580165"/>
    <lineage>
        <taxon>Bacteria</taxon>
        <taxon>Bacillati</taxon>
        <taxon>Bacillota</taxon>
        <taxon>Bacilli</taxon>
        <taxon>Bacillales</taxon>
        <taxon>Bacillaceae</taxon>
        <taxon>Bacillus</taxon>
        <taxon>Bacillus cereus group</taxon>
    </lineage>
</organism>
<evidence type="ECO:0000313" key="2">
    <source>
        <dbReference type="Proteomes" id="UP000242164"/>
    </source>
</evidence>
<name>A0AAX2CG06_9BACI</name>
<protein>
    <submittedName>
        <fullName evidence="1">Uncharacterized protein</fullName>
    </submittedName>
</protein>
<dbReference type="Proteomes" id="UP000242164">
    <property type="component" value="Unassembled WGS sequence"/>
</dbReference>
<proteinExistence type="predicted"/>
<accession>A0AAX2CG06</accession>
<sequence length="19" mass="2185">MKKMNIKKVAVIKSVTLPR</sequence>
<dbReference type="EMBL" id="FMIK01000024">
    <property type="protein sequence ID" value="SCL91151.1"/>
    <property type="molecule type" value="Genomic_DNA"/>
</dbReference>
<dbReference type="AlphaFoldDB" id="A0AAX2CG06"/>
<reference evidence="1 2" key="1">
    <citation type="submission" date="2016-08" db="EMBL/GenBank/DDBJ databases">
        <authorList>
            <person name="Loux V."/>
            <person name="Rue O."/>
        </authorList>
    </citation>
    <scope>NUCLEOTIDE SEQUENCE [LARGE SCALE GENOMIC DNA]</scope>
    <source>
        <strain evidence="1 2">AFSSA_08CEB44bac</strain>
    </source>
</reference>
<comment type="caution">
    <text evidence="1">The sequence shown here is derived from an EMBL/GenBank/DDBJ whole genome shotgun (WGS) entry which is preliminary data.</text>
</comment>